<dbReference type="InterPro" id="IPR036236">
    <property type="entry name" value="Znf_C2H2_sf"/>
</dbReference>
<dbReference type="InterPro" id="IPR013087">
    <property type="entry name" value="Znf_C2H2_type"/>
</dbReference>
<dbReference type="GO" id="GO:0051239">
    <property type="term" value="P:regulation of multicellular organismal process"/>
    <property type="evidence" value="ECO:0007669"/>
    <property type="project" value="UniProtKB-ARBA"/>
</dbReference>
<dbReference type="FunFam" id="3.30.160.60:FF:001272">
    <property type="entry name" value="Zinc finger protein 683"/>
    <property type="match status" value="1"/>
</dbReference>
<keyword evidence="8" id="KW-0391">Immunity</keyword>
<dbReference type="GO" id="GO:0008270">
    <property type="term" value="F:zinc ion binding"/>
    <property type="evidence" value="ECO:0007669"/>
    <property type="project" value="UniProtKB-KW"/>
</dbReference>
<dbReference type="SUPFAM" id="SSF57667">
    <property type="entry name" value="beta-beta-alpha zinc fingers"/>
    <property type="match status" value="2"/>
</dbReference>
<feature type="compositionally biased region" description="Basic and acidic residues" evidence="18">
    <location>
        <begin position="213"/>
        <end position="236"/>
    </location>
</feature>
<evidence type="ECO:0000256" key="13">
    <source>
        <dbReference type="ARBA" id="ARBA00023242"/>
    </source>
</evidence>
<dbReference type="OrthoDB" id="9345291at2759"/>
<evidence type="ECO:0000256" key="16">
    <source>
        <dbReference type="ARBA" id="ARBA00078155"/>
    </source>
</evidence>
<keyword evidence="4" id="KW-0479">Metal-binding</keyword>
<feature type="region of interest" description="Disordered" evidence="18">
    <location>
        <begin position="33"/>
        <end position="52"/>
    </location>
</feature>
<keyword evidence="20" id="KW-1185">Reference proteome</keyword>
<dbReference type="GO" id="GO:0045087">
    <property type="term" value="P:innate immune response"/>
    <property type="evidence" value="ECO:0007669"/>
    <property type="project" value="UniProtKB-KW"/>
</dbReference>
<feature type="domain" description="C2H2-type" evidence="19">
    <location>
        <begin position="411"/>
        <end position="438"/>
    </location>
</feature>
<accession>A0A8U0R7K9</accession>
<evidence type="ECO:0000256" key="15">
    <source>
        <dbReference type="ARBA" id="ARBA00075301"/>
    </source>
</evidence>
<dbReference type="PROSITE" id="PS50157">
    <property type="entry name" value="ZINC_FINGER_C2H2_2"/>
    <property type="match status" value="4"/>
</dbReference>
<feature type="domain" description="C2H2-type" evidence="19">
    <location>
        <begin position="439"/>
        <end position="466"/>
    </location>
</feature>
<comment type="subcellular location">
    <subcellularLocation>
        <location evidence="1">Nucleus</location>
    </subcellularLocation>
</comment>
<dbReference type="GO" id="GO:0005634">
    <property type="term" value="C:nucleus"/>
    <property type="evidence" value="ECO:0007669"/>
    <property type="project" value="UniProtKB-SubCell"/>
</dbReference>
<evidence type="ECO:0000256" key="17">
    <source>
        <dbReference type="PROSITE-ProRule" id="PRU00042"/>
    </source>
</evidence>
<evidence type="ECO:0000256" key="8">
    <source>
        <dbReference type="ARBA" id="ARBA00022859"/>
    </source>
</evidence>
<evidence type="ECO:0000256" key="9">
    <source>
        <dbReference type="ARBA" id="ARBA00023015"/>
    </source>
</evidence>
<sequence>MGRNLGSLVELRWSLCCVACSERRWRRGPLAESAAEESAHHPVSEGMKGESAPDLHCCQKAQPLGQTGGSLSSSLDFQLCQSDQKFSVEGWGSHLSDRRGGGQLLAFLLLLDIKLELEPLRGPRYPSPTPRSPLPPALQVFSACRPLSDTVDSRGSSWASWLHPLPPAPAPQGLDLYLWTLELTPLSTAPQSLRSDVLSTKHQPPGLQAGSTDDEKLTAKYPASRDKRVGQQERAGEGALCPSLSPYSGSSPVPWQNRKSPRPLAICSCPLPTPISEELPFCLYPFYPGYPLLPPPHLFTYGAPPSVQCPPLFMLPPDPSYATSLPMSANEAGHPAAQRETLYPYPGASQASGQSQPSPAWDRGPGTARTLSPGPKLVGRAAPARRAPTGSRPGTTALPYPLKKENGKILYECNVCSKNFGQLSNLKVHLRVHSGERPFQCGLCQKNFTQLAHLQKHHLVHTGERPHECLMCHKRFSNSSNLKTHLRLHSGARPFRCSVCPRRFTQHVHLKLHHRLHVPQPPRLAHAHLSLASLACLARWH</sequence>
<keyword evidence="11" id="KW-1064">Adaptive immunity</keyword>
<dbReference type="FunFam" id="3.30.160.60:FF:000446">
    <property type="entry name" value="Zinc finger protein"/>
    <property type="match status" value="1"/>
</dbReference>
<protein>
    <recommendedName>
        <fullName evidence="14">Tissue-resident T-cell transcription regulator protein ZNF683</fullName>
    </recommendedName>
    <alternativeName>
        <fullName evidence="15">Homolog of Blimp-1 in T-cell</fullName>
    </alternativeName>
    <alternativeName>
        <fullName evidence="16">Zinc finger protein 683</fullName>
    </alternativeName>
</protein>
<dbReference type="PROSITE" id="PS00028">
    <property type="entry name" value="ZINC_FINGER_C2H2_1"/>
    <property type="match status" value="4"/>
</dbReference>
<dbReference type="GO" id="GO:0000981">
    <property type="term" value="F:DNA-binding transcription factor activity, RNA polymerase II-specific"/>
    <property type="evidence" value="ECO:0007669"/>
    <property type="project" value="TreeGrafter"/>
</dbReference>
<evidence type="ECO:0000256" key="11">
    <source>
        <dbReference type="ARBA" id="ARBA00023130"/>
    </source>
</evidence>
<dbReference type="AlphaFoldDB" id="A0A8U0R7K9"/>
<dbReference type="RefSeq" id="XP_044919928.1">
    <property type="nucleotide sequence ID" value="XM_045063993.1"/>
</dbReference>
<evidence type="ECO:0000259" key="19">
    <source>
        <dbReference type="PROSITE" id="PS50157"/>
    </source>
</evidence>
<dbReference type="PANTHER" id="PTHR23235">
    <property type="entry name" value="KRUEPPEL-LIKE TRANSCRIPTION FACTOR"/>
    <property type="match status" value="1"/>
</dbReference>
<dbReference type="SMART" id="SM00355">
    <property type="entry name" value="ZnF_C2H2"/>
    <property type="match status" value="4"/>
</dbReference>
<proteinExistence type="inferred from homology"/>
<dbReference type="Gene3D" id="3.30.160.60">
    <property type="entry name" value="Classic Zinc Finger"/>
    <property type="match status" value="4"/>
</dbReference>
<dbReference type="GO" id="GO:0000978">
    <property type="term" value="F:RNA polymerase II cis-regulatory region sequence-specific DNA binding"/>
    <property type="evidence" value="ECO:0007669"/>
    <property type="project" value="TreeGrafter"/>
</dbReference>
<dbReference type="GO" id="GO:0002250">
    <property type="term" value="P:adaptive immune response"/>
    <property type="evidence" value="ECO:0007669"/>
    <property type="project" value="UniProtKB-KW"/>
</dbReference>
<keyword evidence="10" id="KW-0238">DNA-binding</keyword>
<dbReference type="CTD" id="257101"/>
<evidence type="ECO:0000256" key="14">
    <source>
        <dbReference type="ARBA" id="ARBA00074461"/>
    </source>
</evidence>
<feature type="domain" description="C2H2-type" evidence="19">
    <location>
        <begin position="467"/>
        <end position="494"/>
    </location>
</feature>
<keyword evidence="5" id="KW-0677">Repeat</keyword>
<comment type="similarity">
    <text evidence="2">Belongs to the krueppel C2H2-type zinc-finger protein family.</text>
</comment>
<feature type="compositionally biased region" description="Polar residues" evidence="18">
    <location>
        <begin position="245"/>
        <end position="258"/>
    </location>
</feature>
<evidence type="ECO:0000256" key="5">
    <source>
        <dbReference type="ARBA" id="ARBA00022737"/>
    </source>
</evidence>
<feature type="compositionally biased region" description="Low complexity" evidence="18">
    <location>
        <begin position="379"/>
        <end position="394"/>
    </location>
</feature>
<evidence type="ECO:0000256" key="2">
    <source>
        <dbReference type="ARBA" id="ARBA00006991"/>
    </source>
</evidence>
<dbReference type="GO" id="GO:0002682">
    <property type="term" value="P:regulation of immune system process"/>
    <property type="evidence" value="ECO:0007669"/>
    <property type="project" value="UniProtKB-ARBA"/>
</dbReference>
<dbReference type="Pfam" id="PF00096">
    <property type="entry name" value="zf-C2H2"/>
    <property type="match status" value="4"/>
</dbReference>
<evidence type="ECO:0000256" key="7">
    <source>
        <dbReference type="ARBA" id="ARBA00022833"/>
    </source>
</evidence>
<evidence type="ECO:0000256" key="3">
    <source>
        <dbReference type="ARBA" id="ARBA00022588"/>
    </source>
</evidence>
<evidence type="ECO:0000256" key="10">
    <source>
        <dbReference type="ARBA" id="ARBA00023125"/>
    </source>
</evidence>
<evidence type="ECO:0000256" key="1">
    <source>
        <dbReference type="ARBA" id="ARBA00004123"/>
    </source>
</evidence>
<dbReference type="FunFam" id="3.30.160.60:FF:000132">
    <property type="entry name" value="PR domain zinc finger protein 1"/>
    <property type="match status" value="1"/>
</dbReference>
<feature type="domain" description="C2H2-type" evidence="19">
    <location>
        <begin position="495"/>
        <end position="522"/>
    </location>
</feature>
<gene>
    <name evidence="21" type="primary">ZNF683</name>
</gene>
<evidence type="ECO:0000256" key="4">
    <source>
        <dbReference type="ARBA" id="ARBA00022723"/>
    </source>
</evidence>
<feature type="compositionally biased region" description="Basic and acidic residues" evidence="18">
    <location>
        <begin position="37"/>
        <end position="52"/>
    </location>
</feature>
<feature type="compositionally biased region" description="Low complexity" evidence="18">
    <location>
        <begin position="346"/>
        <end position="360"/>
    </location>
</feature>
<evidence type="ECO:0000313" key="21">
    <source>
        <dbReference type="RefSeq" id="XP_044919928.1"/>
    </source>
</evidence>
<keyword evidence="12" id="KW-0804">Transcription</keyword>
<feature type="region of interest" description="Disordered" evidence="18">
    <location>
        <begin position="344"/>
        <end position="400"/>
    </location>
</feature>
<keyword evidence="13" id="KW-0539">Nucleus</keyword>
<keyword evidence="6 17" id="KW-0863">Zinc-finger</keyword>
<keyword evidence="7" id="KW-0862">Zinc</keyword>
<keyword evidence="9" id="KW-0805">Transcription regulation</keyword>
<evidence type="ECO:0000256" key="6">
    <source>
        <dbReference type="ARBA" id="ARBA00022771"/>
    </source>
</evidence>
<evidence type="ECO:0000256" key="18">
    <source>
        <dbReference type="SAM" id="MobiDB-lite"/>
    </source>
</evidence>
<feature type="region of interest" description="Disordered" evidence="18">
    <location>
        <begin position="194"/>
        <end position="258"/>
    </location>
</feature>
<reference evidence="21" key="1">
    <citation type="submission" date="2025-08" db="UniProtKB">
        <authorList>
            <consortium name="RefSeq"/>
        </authorList>
    </citation>
    <scope>IDENTIFICATION</scope>
    <source>
        <tissue evidence="21">Brain</tissue>
    </source>
</reference>
<dbReference type="GeneID" id="101678004"/>
<organism evidence="20 21">
    <name type="scientific">Mustela putorius furo</name>
    <name type="common">European domestic ferret</name>
    <name type="synonym">Mustela furo</name>
    <dbReference type="NCBI Taxonomy" id="9669"/>
    <lineage>
        <taxon>Eukaryota</taxon>
        <taxon>Metazoa</taxon>
        <taxon>Chordata</taxon>
        <taxon>Craniata</taxon>
        <taxon>Vertebrata</taxon>
        <taxon>Euteleostomi</taxon>
        <taxon>Mammalia</taxon>
        <taxon>Eutheria</taxon>
        <taxon>Laurasiatheria</taxon>
        <taxon>Carnivora</taxon>
        <taxon>Caniformia</taxon>
        <taxon>Musteloidea</taxon>
        <taxon>Mustelidae</taxon>
        <taxon>Mustelinae</taxon>
        <taxon>Mustela</taxon>
    </lineage>
</organism>
<name>A0A8U0R7K9_MUSPF</name>
<evidence type="ECO:0000313" key="20">
    <source>
        <dbReference type="Proteomes" id="UP000000715"/>
    </source>
</evidence>
<dbReference type="Proteomes" id="UP000000715">
    <property type="component" value="Unplaced"/>
</dbReference>
<keyword evidence="3" id="KW-0399">Innate immunity</keyword>
<evidence type="ECO:0000256" key="12">
    <source>
        <dbReference type="ARBA" id="ARBA00023163"/>
    </source>
</evidence>
<dbReference type="FunFam" id="3.30.160.60:FF:000262">
    <property type="entry name" value="PR domain zinc finger protein 1"/>
    <property type="match status" value="1"/>
</dbReference>